<dbReference type="InterPro" id="IPR016024">
    <property type="entry name" value="ARM-type_fold"/>
</dbReference>
<comment type="caution">
    <text evidence="3">The sequence shown here is derived from an EMBL/GenBank/DDBJ whole genome shotgun (WGS) entry which is preliminary data.</text>
</comment>
<protein>
    <recommendedName>
        <fullName evidence="2">BTB domain-containing protein</fullName>
    </recommendedName>
</protein>
<dbReference type="CDD" id="cd18186">
    <property type="entry name" value="BTB_POZ_ZBTB_KLHL-like"/>
    <property type="match status" value="1"/>
</dbReference>
<dbReference type="InterPro" id="IPR011333">
    <property type="entry name" value="SKP1/BTB/POZ_sf"/>
</dbReference>
<evidence type="ECO:0000313" key="4">
    <source>
        <dbReference type="Proteomes" id="UP001634394"/>
    </source>
</evidence>
<sequence>MTSDRLGKYLARLTSSNVKHVYDTLVDIRTRLIKLPNGVTKLVTGGVCPKLLHLINPEHDTDDKTRDLVLSILGNICMEEVARVEVQKSGGIPIIAEVLCTSEQESIQNRCGRTLANLALLRSNLDPLHKTEAPAKIVELLQSTKTPDYQQTYCRAIRILGQTKPCLQQLVTHSAIFALAKLLVTTETPEVQTAALRALAELAPVGCTPLFAAQVVSSGATSWLLEMVKNVESSYFQQSFTLVFHLAEHSNFRPPFGAAGGIQSFMELLDSEHYALYRTKMLNCLCLCCKDAVNRVRLREAGALQLFLRVAQDEAFSNLYDRMISSWLCFLYDDQSFQVLLLNGLVPCLLSQLQRCVGFVSTVHKHDHDIFGETVSQSDDIQTERNKEDISLDEQKNADIKEKDVFIFEESFPVPLTGLSSIESNSNLGQKAKYDGENEEISVKGGMQEGTELVVGYPEPAEEIEDYVEVLRERDEDPLKLDDRSLKQKTNSVEQNTEEDTANKDDNNALYESSSRPVFSIDSPTYQPDTEWDPAEYSSGIKCKQSFSPPDLYGRSPASASPPQAMSPSFGPYSPLSNNSYYSPTQSSPDNSHSDNEEPGPSTDHQALLPNYFELLQRPDNPDSRSAQCPAESYLSSQVSSIEFKLHCSSEKDKDESSFLEQVNRQDDTVTENFTISAAESEKTYRNKSEKQGRDICIDEQNLSTLNQINKDVEMSTERVSGASENEKMYSERKTTGMDNPQDIDLVASDTDSIQGVCKDELSRVTGSFLNMSRFSDLSRVDGESSAQFSHIKRTAMELSPVLSPVLSSPPHKKSRTVDRAKSDRTTENNILMLMSRISQALGMTKYLVTEKSISCIVDYLKFTVYPLPRMERLFVRVLQNPHMLQKILKLQVPILIHEQLLIDENEKDMFNSHDICSIDATVKSRFREKSFSRSSSLSSLSSDFEDMPTHGERTSHGHHKEAPGTSRGSCVRVGQNSAWVEDSGVIRRESSAMVEESGAWVGLRLIQELSYVVDSHYSRGEVANLFHRGTPQEKRLVELSMPFIIRTSGSCQFYLSGLGILNQLLSVLEDRASMSPKLITLVIDGLCFLAKSLCLRKIIEARYSESVVSATEDSPGYKEDHSEVAVSSCCDDEINLANHGCQLSQHRNQDVKFSVNGQAVSAVRSVLIKKSDIFAAMLTGKYSESGQSEIHIRETSHCAFQYLIHYLHDCDINSCAIRRDIEVCEISETSVRHVLDMLSLADRYLMSDLHKYLLDILIGRFLVPNHCHAVFRHAVVHDIEFLREAAVVGLMVDSTSRSDRLQLFSKFLSDSFSPVFLQTIETLLLAK</sequence>
<dbReference type="Gene3D" id="3.30.710.10">
    <property type="entry name" value="Potassium Channel Kv1.1, Chain A"/>
    <property type="match status" value="1"/>
</dbReference>
<dbReference type="PANTHER" id="PTHR23312">
    <property type="entry name" value="ARMC5 ARMADILLO REPEAT-CONTAINING -RELATED"/>
    <property type="match status" value="1"/>
</dbReference>
<organism evidence="3 4">
    <name type="scientific">Sinanodonta woodiana</name>
    <name type="common">Chinese pond mussel</name>
    <name type="synonym">Anodonta woodiana</name>
    <dbReference type="NCBI Taxonomy" id="1069815"/>
    <lineage>
        <taxon>Eukaryota</taxon>
        <taxon>Metazoa</taxon>
        <taxon>Spiralia</taxon>
        <taxon>Lophotrochozoa</taxon>
        <taxon>Mollusca</taxon>
        <taxon>Bivalvia</taxon>
        <taxon>Autobranchia</taxon>
        <taxon>Heteroconchia</taxon>
        <taxon>Palaeoheterodonta</taxon>
        <taxon>Unionida</taxon>
        <taxon>Unionoidea</taxon>
        <taxon>Unionidae</taxon>
        <taxon>Unioninae</taxon>
        <taxon>Sinanodonta</taxon>
    </lineage>
</organism>
<dbReference type="InterPro" id="IPR000225">
    <property type="entry name" value="Armadillo"/>
</dbReference>
<feature type="domain" description="BTB" evidence="2">
    <location>
        <begin position="1150"/>
        <end position="1217"/>
    </location>
</feature>
<dbReference type="InterPro" id="IPR000210">
    <property type="entry name" value="BTB/POZ_dom"/>
</dbReference>
<feature type="region of interest" description="Disordered" evidence="1">
    <location>
        <begin position="803"/>
        <end position="823"/>
    </location>
</feature>
<evidence type="ECO:0000259" key="2">
    <source>
        <dbReference type="PROSITE" id="PS50097"/>
    </source>
</evidence>
<name>A0ABD3V6G4_SINWO</name>
<dbReference type="EMBL" id="JBJQND010000013">
    <property type="protein sequence ID" value="KAL3856198.1"/>
    <property type="molecule type" value="Genomic_DNA"/>
</dbReference>
<dbReference type="SMART" id="SM00225">
    <property type="entry name" value="BTB"/>
    <property type="match status" value="1"/>
</dbReference>
<dbReference type="SUPFAM" id="SSF54695">
    <property type="entry name" value="POZ domain"/>
    <property type="match status" value="1"/>
</dbReference>
<gene>
    <name evidence="3" type="ORF">ACJMK2_010976</name>
</gene>
<feature type="compositionally biased region" description="Low complexity" evidence="1">
    <location>
        <begin position="556"/>
        <end position="584"/>
    </location>
</feature>
<feature type="compositionally biased region" description="Basic and acidic residues" evidence="1">
    <location>
        <begin position="475"/>
        <end position="486"/>
    </location>
</feature>
<dbReference type="PANTHER" id="PTHR23312:SF8">
    <property type="entry name" value="ARMADILLO REPEAT-CONTAINING PROTEIN 5"/>
    <property type="match status" value="1"/>
</dbReference>
<reference evidence="3 4" key="1">
    <citation type="submission" date="2024-11" db="EMBL/GenBank/DDBJ databases">
        <title>Chromosome-level genome assembly of the freshwater bivalve Anodonta woodiana.</title>
        <authorList>
            <person name="Chen X."/>
        </authorList>
    </citation>
    <scope>NUCLEOTIDE SEQUENCE [LARGE SCALE GENOMIC DNA]</scope>
    <source>
        <strain evidence="3">MN2024</strain>
        <tissue evidence="3">Gills</tissue>
    </source>
</reference>
<proteinExistence type="predicted"/>
<feature type="compositionally biased region" description="Polar residues" evidence="1">
    <location>
        <begin position="510"/>
        <end position="528"/>
    </location>
</feature>
<dbReference type="InterPro" id="IPR011989">
    <property type="entry name" value="ARM-like"/>
</dbReference>
<dbReference type="InterPro" id="IPR055445">
    <property type="entry name" value="ARM_ARMC5"/>
</dbReference>
<dbReference type="PROSITE" id="PS50097">
    <property type="entry name" value="BTB"/>
    <property type="match status" value="1"/>
</dbReference>
<dbReference type="SMART" id="SM00185">
    <property type="entry name" value="ARM"/>
    <property type="match status" value="3"/>
</dbReference>
<dbReference type="SUPFAM" id="SSF48371">
    <property type="entry name" value="ARM repeat"/>
    <property type="match status" value="1"/>
</dbReference>
<feature type="region of interest" description="Disordered" evidence="1">
    <location>
        <begin position="475"/>
        <end position="606"/>
    </location>
</feature>
<feature type="compositionally biased region" description="Basic and acidic residues" evidence="1">
    <location>
        <begin position="725"/>
        <end position="736"/>
    </location>
</feature>
<accession>A0ABD3V6G4</accession>
<dbReference type="Pfam" id="PF00651">
    <property type="entry name" value="BTB"/>
    <property type="match status" value="1"/>
</dbReference>
<feature type="region of interest" description="Disordered" evidence="1">
    <location>
        <begin position="716"/>
        <end position="742"/>
    </location>
</feature>
<dbReference type="EMBL" id="JBJQND010000013">
    <property type="protein sequence ID" value="KAL3856199.1"/>
    <property type="molecule type" value="Genomic_DNA"/>
</dbReference>
<dbReference type="Gene3D" id="1.25.10.10">
    <property type="entry name" value="Leucine-rich Repeat Variant"/>
    <property type="match status" value="2"/>
</dbReference>
<dbReference type="Pfam" id="PF24768">
    <property type="entry name" value="ARM_ARMC5"/>
    <property type="match status" value="1"/>
</dbReference>
<dbReference type="Proteomes" id="UP001634394">
    <property type="component" value="Unassembled WGS sequence"/>
</dbReference>
<evidence type="ECO:0000256" key="1">
    <source>
        <dbReference type="SAM" id="MobiDB-lite"/>
    </source>
</evidence>
<evidence type="ECO:0000313" key="3">
    <source>
        <dbReference type="EMBL" id="KAL3856198.1"/>
    </source>
</evidence>
<feature type="region of interest" description="Disordered" evidence="1">
    <location>
        <begin position="937"/>
        <end position="971"/>
    </location>
</feature>
<keyword evidence="4" id="KW-1185">Reference proteome</keyword>